<comment type="caution">
    <text evidence="5">Lacks conserved residue(s) required for the propagation of feature annotation.</text>
</comment>
<keyword evidence="6" id="KW-0175">Coiled coil</keyword>
<evidence type="ECO:0000256" key="2">
    <source>
        <dbReference type="ARBA" id="ARBA00022692"/>
    </source>
</evidence>
<keyword evidence="3 5" id="KW-1133">Transmembrane helix</keyword>
<keyword evidence="8" id="KW-1185">Reference proteome</keyword>
<comment type="similarity">
    <text evidence="5">Belongs to the SCAMP family.</text>
</comment>
<dbReference type="Pfam" id="PF04144">
    <property type="entry name" value="SCAMP"/>
    <property type="match status" value="1"/>
</dbReference>
<comment type="subcellular location">
    <subcellularLocation>
        <location evidence="1 5">Membrane</location>
        <topology evidence="1 5">Multi-pass membrane protein</topology>
    </subcellularLocation>
</comment>
<keyword evidence="5" id="KW-0813">Transport</keyword>
<keyword evidence="4 5" id="KW-0472">Membrane</keyword>
<dbReference type="InterPro" id="IPR007273">
    <property type="entry name" value="SCAMP"/>
</dbReference>
<dbReference type="RefSeq" id="XP_070333663.1">
    <property type="nucleotide sequence ID" value="XM_070477562.1"/>
</dbReference>
<gene>
    <name evidence="9" type="primary">SCAMP2</name>
</gene>
<feature type="region of interest" description="Disordered" evidence="7">
    <location>
        <begin position="1"/>
        <end position="31"/>
    </location>
</feature>
<feature type="coiled-coil region" evidence="6">
    <location>
        <begin position="125"/>
        <end position="162"/>
    </location>
</feature>
<sequence>MSSFDTNPFADPVDVNPFQDPSVTQLTNAPQGGLAEFNPFSETNAATTVPVTQMPGPSQPAVLQPSVEPTQPTPQLLLRQASRFLPTRFVAVSELSERQMLLGGDSILRDSYLRNLPKAVASAAQASLLRQQEELDRKAAELERKERELQNTVANLHVRENNWPPLPVWCPIKPCFYQDFSTEIPADYQRICKMLYYLWMLHSVTLFLNLLACLAWFLVDTSRGVDFGLSILWFVIFTPCAFLCWYRPIYKAFSGWIAALSTMKHDLAVSIIMMVVAGFFTLCAVLSLFLLKRVHSLYRRTGASFQQAQEEFSQGIFSNRTFRNAASSAAQGAFQGN</sequence>
<reference evidence="9" key="2">
    <citation type="submission" date="2025-08" db="UniProtKB">
        <authorList>
            <consortium name="RefSeq"/>
        </authorList>
    </citation>
    <scope>IDENTIFICATION</scope>
    <source>
        <tissue evidence="9">Tongue muscle</tissue>
    </source>
</reference>
<dbReference type="GeneID" id="110124913"/>
<proteinExistence type="inferred from homology"/>
<feature type="transmembrane region" description="Helical" evidence="5">
    <location>
        <begin position="268"/>
        <end position="291"/>
    </location>
</feature>
<evidence type="ECO:0000256" key="7">
    <source>
        <dbReference type="SAM" id="MobiDB-lite"/>
    </source>
</evidence>
<feature type="transmembrane region" description="Helical" evidence="5">
    <location>
        <begin position="231"/>
        <end position="248"/>
    </location>
</feature>
<name>A0ABM4J0S1_ODOVR</name>
<evidence type="ECO:0000256" key="5">
    <source>
        <dbReference type="RuleBase" id="RU363122"/>
    </source>
</evidence>
<dbReference type="PANTHER" id="PTHR10687:SF7">
    <property type="entry name" value="SECRETORY CARRIER-ASSOCIATED MEMBRANE PROTEIN 2"/>
    <property type="match status" value="1"/>
</dbReference>
<dbReference type="Proteomes" id="UP001652640">
    <property type="component" value="Chromosome 16"/>
</dbReference>
<protein>
    <recommendedName>
        <fullName evidence="5">Secretory carrier-associated membrane protein</fullName>
        <shortName evidence="5">Secretory carrier membrane protein</shortName>
    </recommendedName>
</protein>
<feature type="compositionally biased region" description="Polar residues" evidence="7">
    <location>
        <begin position="19"/>
        <end position="30"/>
    </location>
</feature>
<evidence type="ECO:0000256" key="4">
    <source>
        <dbReference type="ARBA" id="ARBA00023136"/>
    </source>
</evidence>
<accession>A0ABM4J0S1</accession>
<organism evidence="8 9">
    <name type="scientific">Odocoileus virginianus</name>
    <name type="common">White-tailed deer</name>
    <dbReference type="NCBI Taxonomy" id="9874"/>
    <lineage>
        <taxon>Eukaryota</taxon>
        <taxon>Metazoa</taxon>
        <taxon>Chordata</taxon>
        <taxon>Craniata</taxon>
        <taxon>Vertebrata</taxon>
        <taxon>Euteleostomi</taxon>
        <taxon>Mammalia</taxon>
        <taxon>Eutheria</taxon>
        <taxon>Laurasiatheria</taxon>
        <taxon>Artiodactyla</taxon>
        <taxon>Ruminantia</taxon>
        <taxon>Pecora</taxon>
        <taxon>Cervidae</taxon>
        <taxon>Odocoileinae</taxon>
        <taxon>Odocoileus</taxon>
    </lineage>
</organism>
<dbReference type="PANTHER" id="PTHR10687">
    <property type="entry name" value="SECRETORY CARRIER-ASSOCIATED MEMBRANE PROTEIN SCAMP"/>
    <property type="match status" value="1"/>
</dbReference>
<evidence type="ECO:0000256" key="1">
    <source>
        <dbReference type="ARBA" id="ARBA00004141"/>
    </source>
</evidence>
<evidence type="ECO:0000256" key="3">
    <source>
        <dbReference type="ARBA" id="ARBA00022989"/>
    </source>
</evidence>
<evidence type="ECO:0000256" key="6">
    <source>
        <dbReference type="SAM" id="Coils"/>
    </source>
</evidence>
<evidence type="ECO:0000313" key="9">
    <source>
        <dbReference type="RefSeq" id="XP_070333663.1"/>
    </source>
</evidence>
<keyword evidence="2 5" id="KW-0812">Transmembrane</keyword>
<feature type="transmembrane region" description="Helical" evidence="5">
    <location>
        <begin position="196"/>
        <end position="219"/>
    </location>
</feature>
<reference evidence="8" key="1">
    <citation type="journal article" date="2022" name="J. Hered.">
        <title>A De Novo Chromosome-Level Genome Assembly of the White-Tailed Deer, Odocoileus Virginianus.</title>
        <authorList>
            <person name="London E.W."/>
            <person name="Roca A.L."/>
            <person name="Novakofski J.E."/>
            <person name="Mateus-Pinilla N.E."/>
        </authorList>
    </citation>
    <scope>NUCLEOTIDE SEQUENCE [LARGE SCALE GENOMIC DNA]</scope>
</reference>
<evidence type="ECO:0000313" key="8">
    <source>
        <dbReference type="Proteomes" id="UP001652640"/>
    </source>
</evidence>